<dbReference type="EMBL" id="MFDM01000003">
    <property type="protein sequence ID" value="OGE44400.1"/>
    <property type="molecule type" value="Genomic_DNA"/>
</dbReference>
<dbReference type="Pfam" id="PF07995">
    <property type="entry name" value="GSDH"/>
    <property type="match status" value="1"/>
</dbReference>
<feature type="domain" description="Glucose/Sorbosone dehydrogenase" evidence="2">
    <location>
        <begin position="8"/>
        <end position="72"/>
    </location>
</feature>
<evidence type="ECO:0000259" key="2">
    <source>
        <dbReference type="Pfam" id="PF07995"/>
    </source>
</evidence>
<dbReference type="InterPro" id="IPR012938">
    <property type="entry name" value="Glc/Sorbosone_DH"/>
</dbReference>
<evidence type="ECO:0000313" key="3">
    <source>
        <dbReference type="EMBL" id="OGE44400.1"/>
    </source>
</evidence>
<name>A0A1F5KUB5_9BACT</name>
<protein>
    <recommendedName>
        <fullName evidence="2">Glucose/Sorbosone dehydrogenase domain-containing protein</fullName>
    </recommendedName>
</protein>
<dbReference type="SUPFAM" id="SSF50952">
    <property type="entry name" value="Soluble quinoprotein glucose dehydrogenase"/>
    <property type="match status" value="1"/>
</dbReference>
<reference evidence="3 4" key="1">
    <citation type="journal article" date="2016" name="Nat. Commun.">
        <title>Thousands of microbial genomes shed light on interconnected biogeochemical processes in an aquifer system.</title>
        <authorList>
            <person name="Anantharaman K."/>
            <person name="Brown C.T."/>
            <person name="Hug L.A."/>
            <person name="Sharon I."/>
            <person name="Castelle C.J."/>
            <person name="Probst A.J."/>
            <person name="Thomas B.C."/>
            <person name="Singh A."/>
            <person name="Wilkins M.J."/>
            <person name="Karaoz U."/>
            <person name="Brodie E.L."/>
            <person name="Williams K.H."/>
            <person name="Hubbard S.S."/>
            <person name="Banfield J.F."/>
        </authorList>
    </citation>
    <scope>NUCLEOTIDE SEQUENCE [LARGE SCALE GENOMIC DNA]</scope>
</reference>
<proteinExistence type="predicted"/>
<sequence length="90" mass="9978">MQSGSQTWAPAGITFVDGSLFFAGLRGQTLFEYNISENKLTEHFKGQFGRIRDVVLGPDNMLYITTSNRDGRGSPSPNDDKIIKVDPNQL</sequence>
<dbReference type="Proteomes" id="UP000178565">
    <property type="component" value="Unassembled WGS sequence"/>
</dbReference>
<accession>A0A1F5KUB5</accession>
<gene>
    <name evidence="3" type="ORF">A3B45_03955</name>
</gene>
<dbReference type="AlphaFoldDB" id="A0A1F5KUB5"/>
<comment type="caution">
    <text evidence="3">The sequence shown here is derived from an EMBL/GenBank/DDBJ whole genome shotgun (WGS) entry which is preliminary data.</text>
</comment>
<organism evidence="3 4">
    <name type="scientific">Candidatus Daviesbacteria bacterium RIFCSPLOWO2_01_FULL_39_12</name>
    <dbReference type="NCBI Taxonomy" id="1797785"/>
    <lineage>
        <taxon>Bacteria</taxon>
        <taxon>Candidatus Daviesiibacteriota</taxon>
    </lineage>
</organism>
<dbReference type="Gene3D" id="2.120.10.30">
    <property type="entry name" value="TolB, C-terminal domain"/>
    <property type="match status" value="1"/>
</dbReference>
<feature type="region of interest" description="Disordered" evidence="1">
    <location>
        <begin position="66"/>
        <end position="90"/>
    </location>
</feature>
<dbReference type="InterPro" id="IPR011041">
    <property type="entry name" value="Quinoprot_gluc/sorb_DH_b-prop"/>
</dbReference>
<evidence type="ECO:0000313" key="4">
    <source>
        <dbReference type="Proteomes" id="UP000178565"/>
    </source>
</evidence>
<evidence type="ECO:0000256" key="1">
    <source>
        <dbReference type="SAM" id="MobiDB-lite"/>
    </source>
</evidence>
<dbReference type="STRING" id="1797785.A3B45_03955"/>
<dbReference type="InterPro" id="IPR011042">
    <property type="entry name" value="6-blade_b-propeller_TolB-like"/>
</dbReference>